<proteinExistence type="predicted"/>
<dbReference type="Proteomes" id="UP000293296">
    <property type="component" value="Chromosome"/>
</dbReference>
<evidence type="ECO:0000313" key="3">
    <source>
        <dbReference type="EMBL" id="QAZ67535.1"/>
    </source>
</evidence>
<sequence length="185" mass="19551">MGKWFGTMVLALLFTALGGAVALAGPPVSAVSASSDADKPAAGRPHPAATEAEKTLDKLLRLSEKRAGLVDALLGRPGGGKGDAALARELTTARLRHDLAELERKAVRDNCKGRYIPGELCGLDYNPLTCAQDESDAPYSYRTTAATPDRADIVYSWPGAANPSASFIMVREGEAWKLDAVRCLP</sequence>
<dbReference type="RefSeq" id="WP_129352212.1">
    <property type="nucleotide sequence ID" value="NZ_CP026538.1"/>
</dbReference>
<dbReference type="AlphaFoldDB" id="A0A4P6HKQ7"/>
<gene>
    <name evidence="3" type="ORF">C3Y92_09980</name>
</gene>
<keyword evidence="2" id="KW-0732">Signal</keyword>
<evidence type="ECO:0008006" key="5">
    <source>
        <dbReference type="Google" id="ProtNLM"/>
    </source>
</evidence>
<protein>
    <recommendedName>
        <fullName evidence="5">DUF3828 domain-containing protein</fullName>
    </recommendedName>
</protein>
<reference evidence="3 4" key="1">
    <citation type="submission" date="2018-02" db="EMBL/GenBank/DDBJ databases">
        <title>Genome sequence of Desulfovibrio carbinolicus DSM 3852.</title>
        <authorList>
            <person name="Wilbanks E."/>
            <person name="Skennerton C.T."/>
            <person name="Orphan V.J."/>
        </authorList>
    </citation>
    <scope>NUCLEOTIDE SEQUENCE [LARGE SCALE GENOMIC DNA]</scope>
    <source>
        <strain evidence="3 4">DSM 3852</strain>
    </source>
</reference>
<keyword evidence="4" id="KW-1185">Reference proteome</keyword>
<dbReference type="EMBL" id="CP026538">
    <property type="protein sequence ID" value="QAZ67535.1"/>
    <property type="molecule type" value="Genomic_DNA"/>
</dbReference>
<accession>A0A4P6HKQ7</accession>
<organism evidence="3 4">
    <name type="scientific">Solidesulfovibrio carbinolicus</name>
    <dbReference type="NCBI Taxonomy" id="296842"/>
    <lineage>
        <taxon>Bacteria</taxon>
        <taxon>Pseudomonadati</taxon>
        <taxon>Thermodesulfobacteriota</taxon>
        <taxon>Desulfovibrionia</taxon>
        <taxon>Desulfovibrionales</taxon>
        <taxon>Desulfovibrionaceae</taxon>
        <taxon>Solidesulfovibrio</taxon>
    </lineage>
</organism>
<evidence type="ECO:0000256" key="1">
    <source>
        <dbReference type="SAM" id="MobiDB-lite"/>
    </source>
</evidence>
<feature type="chain" id="PRO_5020839716" description="DUF3828 domain-containing protein" evidence="2">
    <location>
        <begin position="25"/>
        <end position="185"/>
    </location>
</feature>
<name>A0A4P6HKQ7_9BACT</name>
<feature type="signal peptide" evidence="2">
    <location>
        <begin position="1"/>
        <end position="24"/>
    </location>
</feature>
<evidence type="ECO:0000313" key="4">
    <source>
        <dbReference type="Proteomes" id="UP000293296"/>
    </source>
</evidence>
<evidence type="ECO:0000256" key="2">
    <source>
        <dbReference type="SAM" id="SignalP"/>
    </source>
</evidence>
<dbReference type="KEGG" id="dcb:C3Y92_09980"/>
<dbReference type="OrthoDB" id="5455545at2"/>
<feature type="region of interest" description="Disordered" evidence="1">
    <location>
        <begin position="32"/>
        <end position="52"/>
    </location>
</feature>